<dbReference type="NCBIfam" id="TIGR00192">
    <property type="entry name" value="urease_beta"/>
    <property type="match status" value="1"/>
</dbReference>
<keyword evidence="3" id="KW-0963">Cytoplasm</keyword>
<dbReference type="Pfam" id="PF00699">
    <property type="entry name" value="Urease_beta"/>
    <property type="match status" value="1"/>
</dbReference>
<reference evidence="4 5" key="1">
    <citation type="submission" date="2019-07" db="EMBL/GenBank/DDBJ databases">
        <title>Whole genome shotgun sequence of Clostridium butyricum NBRC 3858.</title>
        <authorList>
            <person name="Hosoyama A."/>
            <person name="Uohara A."/>
            <person name="Ohji S."/>
            <person name="Ichikawa N."/>
        </authorList>
    </citation>
    <scope>NUCLEOTIDE SEQUENCE [LARGE SCALE GENOMIC DNA]</scope>
    <source>
        <strain evidence="4 5">NBRC 3858</strain>
    </source>
</reference>
<evidence type="ECO:0000313" key="4">
    <source>
        <dbReference type="EMBL" id="GEQ21262.1"/>
    </source>
</evidence>
<evidence type="ECO:0000256" key="3">
    <source>
        <dbReference type="HAMAP-Rule" id="MF_01954"/>
    </source>
</evidence>
<dbReference type="PANTHER" id="PTHR33569:SF1">
    <property type="entry name" value="UREASE"/>
    <property type="match status" value="1"/>
</dbReference>
<gene>
    <name evidence="3" type="primary">ureB</name>
    <name evidence="4" type="ORF">CBU02nite_17680</name>
</gene>
<dbReference type="CDD" id="cd00407">
    <property type="entry name" value="Urease_beta"/>
    <property type="match status" value="1"/>
</dbReference>
<name>A0A512TLX1_CLOBU</name>
<comment type="subcellular location">
    <subcellularLocation>
        <location evidence="3">Cytoplasm</location>
    </subcellularLocation>
</comment>
<dbReference type="Gene3D" id="2.10.150.10">
    <property type="entry name" value="Urease, beta subunit"/>
    <property type="match status" value="1"/>
</dbReference>
<dbReference type="PANTHER" id="PTHR33569">
    <property type="entry name" value="UREASE"/>
    <property type="match status" value="1"/>
</dbReference>
<dbReference type="GO" id="GO:0035550">
    <property type="term" value="C:urease complex"/>
    <property type="evidence" value="ECO:0007669"/>
    <property type="project" value="InterPro"/>
</dbReference>
<dbReference type="InterPro" id="IPR050069">
    <property type="entry name" value="Urease_subunit"/>
</dbReference>
<dbReference type="UniPathway" id="UPA00258">
    <property type="reaction ID" value="UER00370"/>
</dbReference>
<dbReference type="Proteomes" id="UP000321089">
    <property type="component" value="Unassembled WGS sequence"/>
</dbReference>
<dbReference type="InterPro" id="IPR036461">
    <property type="entry name" value="Urease_betasu_sf"/>
</dbReference>
<comment type="similarity">
    <text evidence="3">Belongs to the urease beta subunit family.</text>
</comment>
<dbReference type="HAMAP" id="MF_01954">
    <property type="entry name" value="Urease_beta"/>
    <property type="match status" value="1"/>
</dbReference>
<dbReference type="RefSeq" id="WP_146868378.1">
    <property type="nucleotide sequence ID" value="NZ_BKBC01000019.1"/>
</dbReference>
<dbReference type="GO" id="GO:0043419">
    <property type="term" value="P:urea catabolic process"/>
    <property type="evidence" value="ECO:0007669"/>
    <property type="project" value="UniProtKB-UniRule"/>
</dbReference>
<organism evidence="4 5">
    <name type="scientific">Clostridium butyricum</name>
    <dbReference type="NCBI Taxonomy" id="1492"/>
    <lineage>
        <taxon>Bacteria</taxon>
        <taxon>Bacillati</taxon>
        <taxon>Bacillota</taxon>
        <taxon>Clostridia</taxon>
        <taxon>Eubacteriales</taxon>
        <taxon>Clostridiaceae</taxon>
        <taxon>Clostridium</taxon>
    </lineage>
</organism>
<protein>
    <recommendedName>
        <fullName evidence="3">Urease subunit beta</fullName>
        <ecNumber evidence="3">3.5.1.5</ecNumber>
    </recommendedName>
    <alternativeName>
        <fullName evidence="3">Urea amidohydrolase subunit beta</fullName>
    </alternativeName>
</protein>
<dbReference type="NCBIfam" id="NF009682">
    <property type="entry name" value="PRK13203.1"/>
    <property type="match status" value="1"/>
</dbReference>
<accession>A0A512TLX1</accession>
<dbReference type="GO" id="GO:0009039">
    <property type="term" value="F:urease activity"/>
    <property type="evidence" value="ECO:0007669"/>
    <property type="project" value="UniProtKB-UniRule"/>
</dbReference>
<dbReference type="EMBL" id="BKBC01000019">
    <property type="protein sequence ID" value="GEQ21262.1"/>
    <property type="molecule type" value="Genomic_DNA"/>
</dbReference>
<sequence>MIPGEVFYCGRDIILNDNRKTIKIKVINSGDRPVQVGSHFHFFEVNKLLTFNREFAYGMKLDIPSGTSVRFEPGEEKEVQLVELGGKKRVFGLNELTQGQAEENTKASSVNNAKLKGFI</sequence>
<dbReference type="AlphaFoldDB" id="A0A512TLX1"/>
<dbReference type="EC" id="3.5.1.5" evidence="3"/>
<dbReference type="InterPro" id="IPR002019">
    <property type="entry name" value="Urease_beta-like"/>
</dbReference>
<evidence type="ECO:0000256" key="2">
    <source>
        <dbReference type="ARBA" id="ARBA00047778"/>
    </source>
</evidence>
<evidence type="ECO:0000256" key="1">
    <source>
        <dbReference type="ARBA" id="ARBA00022801"/>
    </source>
</evidence>
<comment type="caution">
    <text evidence="4">The sequence shown here is derived from an EMBL/GenBank/DDBJ whole genome shotgun (WGS) entry which is preliminary data.</text>
</comment>
<evidence type="ECO:0000313" key="5">
    <source>
        <dbReference type="Proteomes" id="UP000321089"/>
    </source>
</evidence>
<comment type="catalytic activity">
    <reaction evidence="2 3">
        <text>urea + 2 H2O + H(+) = hydrogencarbonate + 2 NH4(+)</text>
        <dbReference type="Rhea" id="RHEA:20557"/>
        <dbReference type="ChEBI" id="CHEBI:15377"/>
        <dbReference type="ChEBI" id="CHEBI:15378"/>
        <dbReference type="ChEBI" id="CHEBI:16199"/>
        <dbReference type="ChEBI" id="CHEBI:17544"/>
        <dbReference type="ChEBI" id="CHEBI:28938"/>
        <dbReference type="EC" id="3.5.1.5"/>
    </reaction>
</comment>
<proteinExistence type="inferred from homology"/>
<comment type="pathway">
    <text evidence="3">Nitrogen metabolism; urea degradation; CO(2) and NH(3) from urea (urease route): step 1/1.</text>
</comment>
<keyword evidence="1 3" id="KW-0378">Hydrolase</keyword>
<comment type="subunit">
    <text evidence="3">Heterotrimer of UreA (gamma), UreB (beta) and UreC (alpha) subunits. Three heterotrimers associate to form the active enzyme.</text>
</comment>
<dbReference type="SUPFAM" id="SSF51278">
    <property type="entry name" value="Urease, beta-subunit"/>
    <property type="match status" value="1"/>
</dbReference>
<dbReference type="FunFam" id="2.10.150.10:FF:000001">
    <property type="entry name" value="Urease subunit beta"/>
    <property type="match status" value="1"/>
</dbReference>